<dbReference type="InterPro" id="IPR006680">
    <property type="entry name" value="Amidohydro-rel"/>
</dbReference>
<dbReference type="SUPFAM" id="SSF51338">
    <property type="entry name" value="Composite domain of metallo-dependent hydrolases"/>
    <property type="match status" value="1"/>
</dbReference>
<evidence type="ECO:0000256" key="5">
    <source>
        <dbReference type="ARBA" id="ARBA00011881"/>
    </source>
</evidence>
<dbReference type="AlphaFoldDB" id="A0A9Q0E8D6"/>
<protein>
    <recommendedName>
        <fullName evidence="6">allantoinase</fullName>
        <ecNumber evidence="6">3.5.2.5</ecNumber>
    </recommendedName>
</protein>
<evidence type="ECO:0000256" key="8">
    <source>
        <dbReference type="ARBA" id="ARBA00022801"/>
    </source>
</evidence>
<dbReference type="FunFam" id="3.20.20.140:FF:000032">
    <property type="entry name" value="Allantoinase Dal1"/>
    <property type="match status" value="1"/>
</dbReference>
<dbReference type="EC" id="3.5.2.5" evidence="6"/>
<dbReference type="NCBIfam" id="TIGR03178">
    <property type="entry name" value="allantoinase"/>
    <property type="match status" value="1"/>
</dbReference>
<dbReference type="Proteomes" id="UP001148018">
    <property type="component" value="Unassembled WGS sequence"/>
</dbReference>
<evidence type="ECO:0000256" key="7">
    <source>
        <dbReference type="ARBA" id="ARBA00022723"/>
    </source>
</evidence>
<dbReference type="GO" id="GO:0004038">
    <property type="term" value="F:allantoinase activity"/>
    <property type="evidence" value="ECO:0007669"/>
    <property type="project" value="UniProtKB-EC"/>
</dbReference>
<dbReference type="SUPFAM" id="SSF51556">
    <property type="entry name" value="Metallo-dependent hydrolases"/>
    <property type="match status" value="1"/>
</dbReference>
<comment type="cofactor">
    <cofactor evidence="2">
        <name>Zn(2+)</name>
        <dbReference type="ChEBI" id="CHEBI:29105"/>
    </cofactor>
</comment>
<keyword evidence="8" id="KW-0378">Hydrolase</keyword>
<keyword evidence="7" id="KW-0479">Metal-binding</keyword>
<dbReference type="PANTHER" id="PTHR43668">
    <property type="entry name" value="ALLANTOINASE"/>
    <property type="match status" value="1"/>
</dbReference>
<evidence type="ECO:0000256" key="4">
    <source>
        <dbReference type="ARBA" id="ARBA00010368"/>
    </source>
</evidence>
<comment type="caution">
    <text evidence="11">The sequence shown here is derived from an EMBL/GenBank/DDBJ whole genome shotgun (WGS) entry which is preliminary data.</text>
</comment>
<comment type="catalytic activity">
    <reaction evidence="1">
        <text>(S)-allantoin + H2O = allantoate + H(+)</text>
        <dbReference type="Rhea" id="RHEA:17029"/>
        <dbReference type="ChEBI" id="CHEBI:15377"/>
        <dbReference type="ChEBI" id="CHEBI:15378"/>
        <dbReference type="ChEBI" id="CHEBI:15678"/>
        <dbReference type="ChEBI" id="CHEBI:17536"/>
        <dbReference type="EC" id="3.5.2.5"/>
    </reaction>
</comment>
<evidence type="ECO:0000256" key="1">
    <source>
        <dbReference type="ARBA" id="ARBA00001756"/>
    </source>
</evidence>
<dbReference type="Gene3D" id="3.20.20.140">
    <property type="entry name" value="Metal-dependent hydrolases"/>
    <property type="match status" value="1"/>
</dbReference>
<dbReference type="EMBL" id="JANIIK010000048">
    <property type="protein sequence ID" value="KAJ3599852.1"/>
    <property type="molecule type" value="Genomic_DNA"/>
</dbReference>
<evidence type="ECO:0000313" key="12">
    <source>
        <dbReference type="Proteomes" id="UP001148018"/>
    </source>
</evidence>
<evidence type="ECO:0000259" key="10">
    <source>
        <dbReference type="Pfam" id="PF01979"/>
    </source>
</evidence>
<comment type="subunit">
    <text evidence="5">Homotetramer.</text>
</comment>
<dbReference type="GO" id="GO:0005737">
    <property type="term" value="C:cytoplasm"/>
    <property type="evidence" value="ECO:0007669"/>
    <property type="project" value="TreeGrafter"/>
</dbReference>
<evidence type="ECO:0000256" key="3">
    <source>
        <dbReference type="ARBA" id="ARBA00004968"/>
    </source>
</evidence>
<dbReference type="GO" id="GO:0000256">
    <property type="term" value="P:allantoin catabolic process"/>
    <property type="evidence" value="ECO:0007669"/>
    <property type="project" value="InterPro"/>
</dbReference>
<comment type="pathway">
    <text evidence="3">Nitrogen metabolism; (S)-allantoin degradation; allantoate from (S)-allantoin: step 1/1.</text>
</comment>
<dbReference type="InterPro" id="IPR002195">
    <property type="entry name" value="Dihydroorotase_CS"/>
</dbReference>
<keyword evidence="12" id="KW-1185">Reference proteome</keyword>
<dbReference type="InterPro" id="IPR011059">
    <property type="entry name" value="Metal-dep_hydrolase_composite"/>
</dbReference>
<sequence length="467" mass="51057">MTELGSAVRAVRSRRVLIGDVIQPAVICIADGKIRSIGTSGSALCEEEHASCEVWDVGDRVVMPGIVDSHVHVNEPGRTSWEGFWTATRAAAAGGVTTIVDMPLNSIPPTTTLGNLDEKMCEAEGQCFVDTAFWGGVIPGNQLELRPMVQAGVAGFKCFLIHSGVDEFPHVSDSDLHAAMQQLQGTGSVLLFHAEKEVPETIEEKGDPCEYSTFLQSRKDIMEVEAIRTVTQLCLQYRVRCHIVHLSSAEPLALIREAREAGAPLTVETTHHYLTLSAEDIPPGATQFKCCPPIRSQANQEQLWSALKAGDIDMVVSDHSPCTPDLKKLDSGDFSQAWGGISSLQFGLSLFWTSASQRGFQLKDATRLLSRNTSRLCCLDDRKGSLEVGHDADLVIWEPEREFVVEEGIIHHKNKITPYLGGKLRGLVHATLVRGRLVYREGSFCPEPLGKHLLVSLCDGSSKKPRL</sequence>
<dbReference type="InterPro" id="IPR017593">
    <property type="entry name" value="Allantoinase"/>
</dbReference>
<dbReference type="GO" id="GO:0008270">
    <property type="term" value="F:zinc ion binding"/>
    <property type="evidence" value="ECO:0007669"/>
    <property type="project" value="InterPro"/>
</dbReference>
<feature type="domain" description="Amidohydrolase-related" evidence="10">
    <location>
        <begin position="61"/>
        <end position="438"/>
    </location>
</feature>
<proteinExistence type="inferred from homology"/>
<dbReference type="InterPro" id="IPR050138">
    <property type="entry name" value="DHOase/Allantoinase_Hydrolase"/>
</dbReference>
<dbReference type="GO" id="GO:0050897">
    <property type="term" value="F:cobalt ion binding"/>
    <property type="evidence" value="ECO:0007669"/>
    <property type="project" value="InterPro"/>
</dbReference>
<dbReference type="InterPro" id="IPR032466">
    <property type="entry name" value="Metal_Hydrolase"/>
</dbReference>
<reference evidence="11" key="1">
    <citation type="submission" date="2022-07" db="EMBL/GenBank/DDBJ databases">
        <title>Chromosome-level genome of Muraenolepis orangiensis.</title>
        <authorList>
            <person name="Kim J."/>
        </authorList>
    </citation>
    <scope>NUCLEOTIDE SEQUENCE</scope>
    <source>
        <strain evidence="11">KU_S4_2022</strain>
        <tissue evidence="11">Muscle</tissue>
    </source>
</reference>
<comment type="similarity">
    <text evidence="4">Belongs to the metallo-dependent hydrolases superfamily. Allantoinase family.</text>
</comment>
<keyword evidence="9" id="KW-0862">Zinc</keyword>
<dbReference type="Pfam" id="PF01979">
    <property type="entry name" value="Amidohydro_1"/>
    <property type="match status" value="1"/>
</dbReference>
<organism evidence="11 12">
    <name type="scientific">Muraenolepis orangiensis</name>
    <name type="common">Patagonian moray cod</name>
    <dbReference type="NCBI Taxonomy" id="630683"/>
    <lineage>
        <taxon>Eukaryota</taxon>
        <taxon>Metazoa</taxon>
        <taxon>Chordata</taxon>
        <taxon>Craniata</taxon>
        <taxon>Vertebrata</taxon>
        <taxon>Euteleostomi</taxon>
        <taxon>Actinopterygii</taxon>
        <taxon>Neopterygii</taxon>
        <taxon>Teleostei</taxon>
        <taxon>Neoteleostei</taxon>
        <taxon>Acanthomorphata</taxon>
        <taxon>Zeiogadaria</taxon>
        <taxon>Gadariae</taxon>
        <taxon>Gadiformes</taxon>
        <taxon>Muraenolepidoidei</taxon>
        <taxon>Muraenolepididae</taxon>
        <taxon>Muraenolepis</taxon>
    </lineage>
</organism>
<name>A0A9Q0E8D6_9TELE</name>
<gene>
    <name evidence="11" type="ORF">NHX12_033806</name>
</gene>
<accession>A0A9Q0E8D6</accession>
<evidence type="ECO:0000256" key="9">
    <source>
        <dbReference type="ARBA" id="ARBA00022833"/>
    </source>
</evidence>
<dbReference type="PANTHER" id="PTHR43668:SF2">
    <property type="entry name" value="ALLANTOINASE"/>
    <property type="match status" value="1"/>
</dbReference>
<evidence type="ECO:0000256" key="6">
    <source>
        <dbReference type="ARBA" id="ARBA00012863"/>
    </source>
</evidence>
<dbReference type="PROSITE" id="PS00482">
    <property type="entry name" value="DIHYDROOROTASE_1"/>
    <property type="match status" value="1"/>
</dbReference>
<evidence type="ECO:0000256" key="2">
    <source>
        <dbReference type="ARBA" id="ARBA00001947"/>
    </source>
</evidence>
<evidence type="ECO:0000313" key="11">
    <source>
        <dbReference type="EMBL" id="KAJ3599852.1"/>
    </source>
</evidence>
<dbReference type="OrthoDB" id="1924787at2759"/>
<dbReference type="GO" id="GO:0006145">
    <property type="term" value="P:purine nucleobase catabolic process"/>
    <property type="evidence" value="ECO:0007669"/>
    <property type="project" value="TreeGrafter"/>
</dbReference>